<accession>A0A0P1AW09</accession>
<keyword evidence="2" id="KW-1185">Reference proteome</keyword>
<protein>
    <submittedName>
        <fullName evidence="1">Uncharacterized protein</fullName>
    </submittedName>
</protein>
<dbReference type="RefSeq" id="XP_024581542.1">
    <property type="nucleotide sequence ID" value="XM_024715888.1"/>
</dbReference>
<evidence type="ECO:0000313" key="2">
    <source>
        <dbReference type="Proteomes" id="UP000054928"/>
    </source>
</evidence>
<dbReference type="AlphaFoldDB" id="A0A0P1AW09"/>
<sequence length="108" mass="12547">MRVEVMYTIQVHQTLPDTLIAPYHCDTRNWATQTYHLKQEELTTRANFLMVICQISLSLECDRCSHGYVFGSANKKTDFYSFQGPQIQISSHKQKVLSCIVYEALDRL</sequence>
<organism evidence="1 2">
    <name type="scientific">Plasmopara halstedii</name>
    <name type="common">Downy mildew of sunflower</name>
    <dbReference type="NCBI Taxonomy" id="4781"/>
    <lineage>
        <taxon>Eukaryota</taxon>
        <taxon>Sar</taxon>
        <taxon>Stramenopiles</taxon>
        <taxon>Oomycota</taxon>
        <taxon>Peronosporomycetes</taxon>
        <taxon>Peronosporales</taxon>
        <taxon>Peronosporaceae</taxon>
        <taxon>Plasmopara</taxon>
    </lineage>
</organism>
<reference evidence="2" key="1">
    <citation type="submission" date="2014-09" db="EMBL/GenBank/DDBJ databases">
        <authorList>
            <person name="Sharma Rahul"/>
            <person name="Thines Marco"/>
        </authorList>
    </citation>
    <scope>NUCLEOTIDE SEQUENCE [LARGE SCALE GENOMIC DNA]</scope>
</reference>
<evidence type="ECO:0000313" key="1">
    <source>
        <dbReference type="EMBL" id="CEG45173.1"/>
    </source>
</evidence>
<dbReference type="Proteomes" id="UP000054928">
    <property type="component" value="Unassembled WGS sequence"/>
</dbReference>
<proteinExistence type="predicted"/>
<dbReference type="EMBL" id="CCYD01001551">
    <property type="protein sequence ID" value="CEG45173.1"/>
    <property type="molecule type" value="Genomic_DNA"/>
</dbReference>
<dbReference type="GeneID" id="36396543"/>
<name>A0A0P1AW09_PLAHL</name>